<name>A0AAD9HMP6_9PEZI</name>
<protein>
    <submittedName>
        <fullName evidence="2">Uncharacterized protein</fullName>
    </submittedName>
</protein>
<feature type="region of interest" description="Disordered" evidence="1">
    <location>
        <begin position="367"/>
        <end position="464"/>
    </location>
</feature>
<proteinExistence type="predicted"/>
<feature type="compositionally biased region" description="Basic residues" evidence="1">
    <location>
        <begin position="455"/>
        <end position="464"/>
    </location>
</feature>
<dbReference type="Proteomes" id="UP001232148">
    <property type="component" value="Unassembled WGS sequence"/>
</dbReference>
<keyword evidence="3" id="KW-1185">Reference proteome</keyword>
<reference evidence="2" key="1">
    <citation type="submission" date="2021-06" db="EMBL/GenBank/DDBJ databases">
        <title>Comparative genomics, transcriptomics and evolutionary studies reveal genomic signatures of adaptation to plant cell wall in hemibiotrophic fungi.</title>
        <authorList>
            <consortium name="DOE Joint Genome Institute"/>
            <person name="Baroncelli R."/>
            <person name="Diaz J.F."/>
            <person name="Benocci T."/>
            <person name="Peng M."/>
            <person name="Battaglia E."/>
            <person name="Haridas S."/>
            <person name="Andreopoulos W."/>
            <person name="Labutti K."/>
            <person name="Pangilinan J."/>
            <person name="Floch G.L."/>
            <person name="Makela M.R."/>
            <person name="Henrissat B."/>
            <person name="Grigoriev I.V."/>
            <person name="Crouch J.A."/>
            <person name="De Vries R.P."/>
            <person name="Sukno S.A."/>
            <person name="Thon M.R."/>
        </authorList>
    </citation>
    <scope>NUCLEOTIDE SEQUENCE</scope>
    <source>
        <strain evidence="2">MAFF235873</strain>
    </source>
</reference>
<accession>A0AAD9HMP6</accession>
<sequence>MDPYDTMSDNDLRSLKPLEQNCVLCEWPPGADGDNATGIECMMALIRLINGRLSYDQRDPSLPERSHEEGQNPLMRQAWQGTEYLAQEWTLRDKTDLVETIGFPDVRSATFENIVALPFMNSTLWARPDHHLSERFTAKPGSFEWELVEDERDDVRAERSLVRIQRQPGSGPPDITAEIQRLFDDIEILSDDSGQTFVAKPPRYVRVLYTPCADDVDHTLDSLQVIHVRDIGEEEDPIDDGVDRQLWRYVLKAAVRLRDRPDGHDKIRLFTASGADIAPTFKYHYTDADWQVGAPGHSYFLLYGRSDVPLKRLSHEERMEICSDARYYRMRATGWEVGSKVEEAMEMLNNVLPESYPDHHNIGRNLLAPRPWEVPPSRPPTSAAMHTGQSPDLGANSMSLPSLQGLPPQPSSGGPGRDQTHRGGRGSGNGNGAPSSAPSTRNRDQRYTSSPPAPPRKKRRKVAR</sequence>
<organism evidence="2 3">
    <name type="scientific">Colletotrichum zoysiae</name>
    <dbReference type="NCBI Taxonomy" id="1216348"/>
    <lineage>
        <taxon>Eukaryota</taxon>
        <taxon>Fungi</taxon>
        <taxon>Dikarya</taxon>
        <taxon>Ascomycota</taxon>
        <taxon>Pezizomycotina</taxon>
        <taxon>Sordariomycetes</taxon>
        <taxon>Hypocreomycetidae</taxon>
        <taxon>Glomerellales</taxon>
        <taxon>Glomerellaceae</taxon>
        <taxon>Colletotrichum</taxon>
        <taxon>Colletotrichum graminicola species complex</taxon>
    </lineage>
</organism>
<evidence type="ECO:0000313" key="2">
    <source>
        <dbReference type="EMBL" id="KAK2031840.1"/>
    </source>
</evidence>
<comment type="caution">
    <text evidence="2">The sequence shown here is derived from an EMBL/GenBank/DDBJ whole genome shotgun (WGS) entry which is preliminary data.</text>
</comment>
<dbReference type="EMBL" id="MU842836">
    <property type="protein sequence ID" value="KAK2031840.1"/>
    <property type="molecule type" value="Genomic_DNA"/>
</dbReference>
<dbReference type="AlphaFoldDB" id="A0AAD9HMP6"/>
<evidence type="ECO:0000256" key="1">
    <source>
        <dbReference type="SAM" id="MobiDB-lite"/>
    </source>
</evidence>
<evidence type="ECO:0000313" key="3">
    <source>
        <dbReference type="Proteomes" id="UP001232148"/>
    </source>
</evidence>
<gene>
    <name evidence="2" type="ORF">LX32DRAFT_245193</name>
</gene>